<proteinExistence type="predicted"/>
<name>A0A0B6ZZC0_9EUPU</name>
<organism evidence="1">
    <name type="scientific">Arion vulgaris</name>
    <dbReference type="NCBI Taxonomy" id="1028688"/>
    <lineage>
        <taxon>Eukaryota</taxon>
        <taxon>Metazoa</taxon>
        <taxon>Spiralia</taxon>
        <taxon>Lophotrochozoa</taxon>
        <taxon>Mollusca</taxon>
        <taxon>Gastropoda</taxon>
        <taxon>Heterobranchia</taxon>
        <taxon>Euthyneura</taxon>
        <taxon>Panpulmonata</taxon>
        <taxon>Eupulmonata</taxon>
        <taxon>Stylommatophora</taxon>
        <taxon>Helicina</taxon>
        <taxon>Arionoidea</taxon>
        <taxon>Arionidae</taxon>
        <taxon>Arion</taxon>
    </lineage>
</organism>
<protein>
    <recommendedName>
        <fullName evidence="2">Reverse transcriptase domain-containing protein</fullName>
    </recommendedName>
</protein>
<sequence length="128" mass="14831">MPMLKLKDLLTSIWKKERVPQELKDATIVHLYKHKEGSFFCKLLARYWPESSSINHLEEELLPETQCGFRAGRETADMIVSTSQLQEKCQEQQCNLYIIFVNLTKAFDTANRGDLWRIMGKFGSTANC</sequence>
<gene>
    <name evidence="1" type="primary">ORF89160</name>
</gene>
<dbReference type="PANTHER" id="PTHR47027">
    <property type="entry name" value="REVERSE TRANSCRIPTASE DOMAIN-CONTAINING PROTEIN"/>
    <property type="match status" value="1"/>
</dbReference>
<reference evidence="1" key="1">
    <citation type="submission" date="2014-12" db="EMBL/GenBank/DDBJ databases">
        <title>Insight into the proteome of Arion vulgaris.</title>
        <authorList>
            <person name="Aradska J."/>
            <person name="Bulat T."/>
            <person name="Smidak R."/>
            <person name="Sarate P."/>
            <person name="Gangsoo J."/>
            <person name="Sialana F."/>
            <person name="Bilban M."/>
            <person name="Lubec G."/>
        </authorList>
    </citation>
    <scope>NUCLEOTIDE SEQUENCE</scope>
    <source>
        <tissue evidence="1">Skin</tissue>
    </source>
</reference>
<dbReference type="EMBL" id="HACG01027114">
    <property type="protein sequence ID" value="CEK73979.1"/>
    <property type="molecule type" value="Transcribed_RNA"/>
</dbReference>
<dbReference type="PANTHER" id="PTHR47027:SF20">
    <property type="entry name" value="REVERSE TRANSCRIPTASE-LIKE PROTEIN WITH RNA-DIRECTED DNA POLYMERASE DOMAIN"/>
    <property type="match status" value="1"/>
</dbReference>
<accession>A0A0B6ZZC0</accession>
<evidence type="ECO:0000313" key="1">
    <source>
        <dbReference type="EMBL" id="CEK73979.1"/>
    </source>
</evidence>
<evidence type="ECO:0008006" key="2">
    <source>
        <dbReference type="Google" id="ProtNLM"/>
    </source>
</evidence>
<dbReference type="AlphaFoldDB" id="A0A0B6ZZC0"/>